<dbReference type="Gene3D" id="3.20.20.140">
    <property type="entry name" value="Metal-dependent hydrolases"/>
    <property type="match status" value="1"/>
</dbReference>
<accession>A0A6J4TM14</accession>
<organism evidence="3">
    <name type="scientific">uncultured Segetibacter sp</name>
    <dbReference type="NCBI Taxonomy" id="481133"/>
    <lineage>
        <taxon>Bacteria</taxon>
        <taxon>Pseudomonadati</taxon>
        <taxon>Bacteroidota</taxon>
        <taxon>Chitinophagia</taxon>
        <taxon>Chitinophagales</taxon>
        <taxon>Chitinophagaceae</taxon>
        <taxon>Segetibacter</taxon>
        <taxon>environmental samples</taxon>
    </lineage>
</organism>
<dbReference type="InterPro" id="IPR032466">
    <property type="entry name" value="Metal_Hydrolase"/>
</dbReference>
<evidence type="ECO:0000259" key="2">
    <source>
        <dbReference type="Pfam" id="PF04909"/>
    </source>
</evidence>
<proteinExistence type="inferred from homology"/>
<dbReference type="SUPFAM" id="SSF51556">
    <property type="entry name" value="Metallo-dependent hydrolases"/>
    <property type="match status" value="1"/>
</dbReference>
<sequence length="280" mass="32243">MAKIDAHQHFWKFNPVRDSWITDEMSVIQRDFLPPDLQPLLRENDFDGCVVVQSDETEQENIFQLDNAAQNGFIKGVVGWVDLQANNVEERLAYYSSLPKMKGFRHVLQGEANSALMLQPNFMNGISKLAKHDFTYDILIFSDQLKYIPQFVSSFPAQKFVIDHIAKPLIKEGKTDEWKKEIQAVANYENVWCKISGLVTEADWKLWKVDDFTPYLDVVTKAFGTKRIMYGSDWPVCLVAASYSQMLSIVKDYFSGFSDDEQDAFFGGNASKFYNLRHFP</sequence>
<evidence type="ECO:0000256" key="1">
    <source>
        <dbReference type="ARBA" id="ARBA00038310"/>
    </source>
</evidence>
<feature type="domain" description="Amidohydrolase-related" evidence="2">
    <location>
        <begin position="4"/>
        <end position="276"/>
    </location>
</feature>
<name>A0A6J4TM14_9BACT</name>
<gene>
    <name evidence="3" type="ORF">AVDCRST_MAG96-3265</name>
</gene>
<dbReference type="Pfam" id="PF04909">
    <property type="entry name" value="Amidohydro_2"/>
    <property type="match status" value="1"/>
</dbReference>
<dbReference type="PANTHER" id="PTHR43569">
    <property type="entry name" value="AMIDOHYDROLASE"/>
    <property type="match status" value="1"/>
</dbReference>
<dbReference type="PANTHER" id="PTHR43569:SF2">
    <property type="entry name" value="AMIDOHYDROLASE-RELATED DOMAIN-CONTAINING PROTEIN"/>
    <property type="match status" value="1"/>
</dbReference>
<protein>
    <submittedName>
        <fullName evidence="3">L-fuconolactone hydrolase</fullName>
    </submittedName>
</protein>
<dbReference type="InterPro" id="IPR006680">
    <property type="entry name" value="Amidohydro-rel"/>
</dbReference>
<comment type="similarity">
    <text evidence="1">Belongs to the metallo-dependent hydrolases superfamily.</text>
</comment>
<evidence type="ECO:0000313" key="3">
    <source>
        <dbReference type="EMBL" id="CAA9526696.1"/>
    </source>
</evidence>
<dbReference type="AlphaFoldDB" id="A0A6J4TM14"/>
<dbReference type="EMBL" id="CADCVN010001280">
    <property type="protein sequence ID" value="CAA9526696.1"/>
    <property type="molecule type" value="Genomic_DNA"/>
</dbReference>
<dbReference type="InterPro" id="IPR052350">
    <property type="entry name" value="Metallo-dep_Lactonases"/>
</dbReference>
<dbReference type="GO" id="GO:0016787">
    <property type="term" value="F:hydrolase activity"/>
    <property type="evidence" value="ECO:0007669"/>
    <property type="project" value="UniProtKB-KW"/>
</dbReference>
<reference evidence="3" key="1">
    <citation type="submission" date="2020-02" db="EMBL/GenBank/DDBJ databases">
        <authorList>
            <person name="Meier V. D."/>
        </authorList>
    </citation>
    <scope>NUCLEOTIDE SEQUENCE</scope>
    <source>
        <strain evidence="3">AVDCRST_MAG96</strain>
    </source>
</reference>
<keyword evidence="3" id="KW-0378">Hydrolase</keyword>